<evidence type="ECO:0000259" key="1">
    <source>
        <dbReference type="Pfam" id="PF12008"/>
    </source>
</evidence>
<feature type="domain" description="Type I restriction enzyme R protein C-terminal" evidence="1">
    <location>
        <begin position="2"/>
        <end position="75"/>
    </location>
</feature>
<dbReference type="InterPro" id="IPR022625">
    <property type="entry name" value="TypeI_RM_Rsu_C"/>
</dbReference>
<comment type="caution">
    <text evidence="2">The sequence shown here is derived from an EMBL/GenBank/DDBJ whole genome shotgun (WGS) entry which is preliminary data.</text>
</comment>
<reference evidence="3" key="1">
    <citation type="journal article" date="2020" name="MBio">
        <title>Horizontal gene transfer to a defensive symbiont with a reduced genome amongst a multipartite beetle microbiome.</title>
        <authorList>
            <person name="Waterworth S.C."/>
            <person name="Florez L.V."/>
            <person name="Rees E.R."/>
            <person name="Hertweck C."/>
            <person name="Kaltenpoth M."/>
            <person name="Kwan J.C."/>
        </authorList>
    </citation>
    <scope>NUCLEOTIDE SEQUENCE [LARGE SCALE GENOMIC DNA]</scope>
</reference>
<gene>
    <name evidence="2" type="primary">hsdR_2</name>
    <name evidence="2" type="ORF">GAK29_01333</name>
</gene>
<evidence type="ECO:0000313" key="3">
    <source>
        <dbReference type="Proteomes" id="UP000490535"/>
    </source>
</evidence>
<organism evidence="2 3">
    <name type="scientific">Acinetobacter bereziniae</name>
    <name type="common">Acinetobacter genomosp. 10</name>
    <dbReference type="NCBI Taxonomy" id="106648"/>
    <lineage>
        <taxon>Bacteria</taxon>
        <taxon>Pseudomonadati</taxon>
        <taxon>Pseudomonadota</taxon>
        <taxon>Gammaproteobacteria</taxon>
        <taxon>Moraxellales</taxon>
        <taxon>Moraxellaceae</taxon>
        <taxon>Acinetobacter</taxon>
    </lineage>
</organism>
<protein>
    <submittedName>
        <fullName evidence="2">Type-1 restriction enzyme R protein</fullName>
    </submittedName>
</protein>
<accession>A0A833PHL1</accession>
<evidence type="ECO:0000313" key="2">
    <source>
        <dbReference type="EMBL" id="KAF1026392.1"/>
    </source>
</evidence>
<dbReference type="Gene3D" id="1.20.58.910">
    <property type="match status" value="1"/>
</dbReference>
<sequence>MRFNAQLQSFVEYEQDETTLSKQDFANFASKYSDLCRDIRKATKKEKVSVLDDVDFQLDLLHSDRINVGYILDAITIGCEC</sequence>
<dbReference type="AlphaFoldDB" id="A0A833PHL1"/>
<dbReference type="Proteomes" id="UP000490535">
    <property type="component" value="Unassembled WGS sequence"/>
</dbReference>
<dbReference type="EMBL" id="WNDP01000024">
    <property type="protein sequence ID" value="KAF1026392.1"/>
    <property type="molecule type" value="Genomic_DNA"/>
</dbReference>
<proteinExistence type="predicted"/>
<dbReference type="Pfam" id="PF12008">
    <property type="entry name" value="EcoR124_C"/>
    <property type="match status" value="1"/>
</dbReference>
<name>A0A833PHL1_ACIBZ</name>